<sequence>MDNSSEDKSKSIDNRSPTEFFHYFGKDRIIQFWLREKRTRLFAFLFTRFQRVGLVPDTISYIGIAFLAGVVLYFVRDPLVAFLFLLGHIVCDGLDGAFARHSGMASQSGAFTDLVCDQLGMIVVGLMAIFHHMVSPLLGAVYVALYLIVVVFGVIINVMGLKTRITITSKYFLYGVYGLWAGWEINLFPWLLSFFSVIMVLEVIVGYIRLKRGLRKRFDSTMGLADGSLLSGRIHRSLNIALPILVLVAILVYANIIPIQAMFAHPTTPTSWEEGPVIVSTEENVEVLGLSVHDNRIVAMVRLEDGGIEVRRFLDLDRAAFEGFTIPDYVNPSFSSFPVEGNTFFVADTSTRLLLGIDMEASLASRKAVIVLTLPLGYLRVTAMTIVDWDARKMWLVANYLYTRRTYVVDPEKALKKGYILGGVVASYANGSFPAGLAAVGQTIFELNKAPLNPLIFRASLKKMVQGKSLIEASHVRFAPPHPDAMGPVQCNGYLIMLSPAGRVYRASLQRYLPREHGKEPKT</sequence>
<evidence type="ECO:0000256" key="2">
    <source>
        <dbReference type="RuleBase" id="RU003750"/>
    </source>
</evidence>
<dbReference type="PROSITE" id="PS00379">
    <property type="entry name" value="CDP_ALCOHOL_P_TRANSF"/>
    <property type="match status" value="1"/>
</dbReference>
<feature type="transmembrane region" description="Helical" evidence="3">
    <location>
        <begin position="111"/>
        <end position="131"/>
    </location>
</feature>
<comment type="similarity">
    <text evidence="2">Belongs to the CDP-alcohol phosphatidyltransferase class-I family.</text>
</comment>
<keyword evidence="3" id="KW-0812">Transmembrane</keyword>
<feature type="transmembrane region" description="Helical" evidence="3">
    <location>
        <begin position="81"/>
        <end position="99"/>
    </location>
</feature>
<feature type="transmembrane region" description="Helical" evidence="3">
    <location>
        <begin position="137"/>
        <end position="158"/>
    </location>
</feature>
<comment type="caution">
    <text evidence="4">The sequence shown here is derived from an EMBL/GenBank/DDBJ whole genome shotgun (WGS) entry which is preliminary data.</text>
</comment>
<dbReference type="InterPro" id="IPR043130">
    <property type="entry name" value="CDP-OH_PTrfase_TM_dom"/>
</dbReference>
<gene>
    <name evidence="4" type="ORF">ENV54_13565</name>
</gene>
<evidence type="ECO:0000256" key="3">
    <source>
        <dbReference type="SAM" id="Phobius"/>
    </source>
</evidence>
<reference evidence="4" key="1">
    <citation type="journal article" date="2020" name="mSystems">
        <title>Genome- and Community-Level Interaction Insights into Carbon Utilization and Element Cycling Functions of Hydrothermarchaeota in Hydrothermal Sediment.</title>
        <authorList>
            <person name="Zhou Z."/>
            <person name="Liu Y."/>
            <person name="Xu W."/>
            <person name="Pan J."/>
            <person name="Luo Z.H."/>
            <person name="Li M."/>
        </authorList>
    </citation>
    <scope>NUCLEOTIDE SEQUENCE [LARGE SCALE GENOMIC DNA]</scope>
    <source>
        <strain evidence="4">SpSt-769</strain>
    </source>
</reference>
<feature type="transmembrane region" description="Helical" evidence="3">
    <location>
        <begin position="58"/>
        <end position="75"/>
    </location>
</feature>
<dbReference type="Pfam" id="PF01066">
    <property type="entry name" value="CDP-OH_P_transf"/>
    <property type="match status" value="1"/>
</dbReference>
<proteinExistence type="inferred from homology"/>
<dbReference type="GO" id="GO:0008654">
    <property type="term" value="P:phospholipid biosynthetic process"/>
    <property type="evidence" value="ECO:0007669"/>
    <property type="project" value="InterPro"/>
</dbReference>
<feature type="transmembrane region" description="Helical" evidence="3">
    <location>
        <begin position="189"/>
        <end position="208"/>
    </location>
</feature>
<evidence type="ECO:0000256" key="1">
    <source>
        <dbReference type="ARBA" id="ARBA00022679"/>
    </source>
</evidence>
<keyword evidence="3" id="KW-1133">Transmembrane helix</keyword>
<dbReference type="EMBL" id="DTGT01000444">
    <property type="protein sequence ID" value="HGH62309.1"/>
    <property type="molecule type" value="Genomic_DNA"/>
</dbReference>
<name>A0A7C4ETZ4_9BACT</name>
<evidence type="ECO:0008006" key="5">
    <source>
        <dbReference type="Google" id="ProtNLM"/>
    </source>
</evidence>
<dbReference type="GO" id="GO:0016780">
    <property type="term" value="F:phosphotransferase activity, for other substituted phosphate groups"/>
    <property type="evidence" value="ECO:0007669"/>
    <property type="project" value="InterPro"/>
</dbReference>
<evidence type="ECO:0000313" key="4">
    <source>
        <dbReference type="EMBL" id="HGH62309.1"/>
    </source>
</evidence>
<protein>
    <recommendedName>
        <fullName evidence="5">Phosphatidylglycerophosphate synthase</fullName>
    </recommendedName>
</protein>
<dbReference type="InterPro" id="IPR000462">
    <property type="entry name" value="CDP-OH_P_trans"/>
</dbReference>
<feature type="transmembrane region" description="Helical" evidence="3">
    <location>
        <begin position="240"/>
        <end position="263"/>
    </location>
</feature>
<keyword evidence="3" id="KW-0472">Membrane</keyword>
<keyword evidence="1 2" id="KW-0808">Transferase</keyword>
<accession>A0A7C4ETZ4</accession>
<dbReference type="Gene3D" id="1.20.120.1760">
    <property type="match status" value="1"/>
</dbReference>
<dbReference type="InterPro" id="IPR048254">
    <property type="entry name" value="CDP_ALCOHOL_P_TRANSF_CS"/>
</dbReference>
<dbReference type="GO" id="GO:0016020">
    <property type="term" value="C:membrane"/>
    <property type="evidence" value="ECO:0007669"/>
    <property type="project" value="InterPro"/>
</dbReference>
<organism evidence="4">
    <name type="scientific">Desulfomonile tiedjei</name>
    <dbReference type="NCBI Taxonomy" id="2358"/>
    <lineage>
        <taxon>Bacteria</taxon>
        <taxon>Pseudomonadati</taxon>
        <taxon>Thermodesulfobacteriota</taxon>
        <taxon>Desulfomonilia</taxon>
        <taxon>Desulfomonilales</taxon>
        <taxon>Desulfomonilaceae</taxon>
        <taxon>Desulfomonile</taxon>
    </lineage>
</organism>
<dbReference type="AlphaFoldDB" id="A0A7C4ETZ4"/>